<evidence type="ECO:0000256" key="6">
    <source>
        <dbReference type="ARBA" id="ARBA00023242"/>
    </source>
</evidence>
<proteinExistence type="inferred from homology"/>
<protein>
    <recommendedName>
        <fullName evidence="9">AP2/ERF domain-containing protein</fullName>
    </recommendedName>
</protein>
<dbReference type="PROSITE" id="PS51032">
    <property type="entry name" value="AP2_ERF"/>
    <property type="match status" value="1"/>
</dbReference>
<dbReference type="PANTHER" id="PTHR31839:SF85">
    <property type="entry name" value="AP2_ERF DOMAIN-CONTAINING PROTEIN"/>
    <property type="match status" value="1"/>
</dbReference>
<reference evidence="10 11" key="1">
    <citation type="journal article" date="2024" name="G3 (Bethesda)">
        <title>Genome assembly of Hibiscus sabdariffa L. provides insights into metabolisms of medicinal natural products.</title>
        <authorList>
            <person name="Kim T."/>
        </authorList>
    </citation>
    <scope>NUCLEOTIDE SEQUENCE [LARGE SCALE GENOMIC DNA]</scope>
    <source>
        <strain evidence="10">TK-2024</strain>
        <tissue evidence="10">Old leaves</tissue>
    </source>
</reference>
<evidence type="ECO:0000313" key="10">
    <source>
        <dbReference type="EMBL" id="KAK9036688.1"/>
    </source>
</evidence>
<feature type="compositionally biased region" description="Low complexity" evidence="8">
    <location>
        <begin position="220"/>
        <end position="230"/>
    </location>
</feature>
<keyword evidence="4" id="KW-0010">Activator</keyword>
<feature type="region of interest" description="Disordered" evidence="8">
    <location>
        <begin position="1"/>
        <end position="84"/>
    </location>
</feature>
<dbReference type="SUPFAM" id="SSF54171">
    <property type="entry name" value="DNA-binding domain"/>
    <property type="match status" value="1"/>
</dbReference>
<sequence length="246" mass="26724">MANPSSNVPPEEQPFLPEQQPQDHSPKLVQSPGTTLASSHWQPQLDQSPKPDSKLGIPTSVLLSPGRNPTSATKHPTTYRGVRSRRGKWVSEIREPRKTTRIWLGTYPTPEMAATAYDVAAIALKGPNTDLNFPDMILSYPQVASTSAADIRTAAAQAAAARLPNPKTSKEEVKFGNEGTKSRSCMEASASGSGQEYIDEEELLNLPNLMVDMAEGMLVSPPSWINSPPSDDSPDNSDVENLWTYP</sequence>
<feature type="compositionally biased region" description="Low complexity" evidence="8">
    <location>
        <begin position="9"/>
        <end position="22"/>
    </location>
</feature>
<evidence type="ECO:0000256" key="3">
    <source>
        <dbReference type="ARBA" id="ARBA00023125"/>
    </source>
</evidence>
<keyword evidence="5" id="KW-0804">Transcription</keyword>
<dbReference type="SMART" id="SM00380">
    <property type="entry name" value="AP2"/>
    <property type="match status" value="1"/>
</dbReference>
<dbReference type="EMBL" id="JBBPBN010000006">
    <property type="protein sequence ID" value="KAK9036688.1"/>
    <property type="molecule type" value="Genomic_DNA"/>
</dbReference>
<feature type="compositionally biased region" description="Polar residues" evidence="8">
    <location>
        <begin position="31"/>
        <end position="47"/>
    </location>
</feature>
<evidence type="ECO:0000313" key="11">
    <source>
        <dbReference type="Proteomes" id="UP001396334"/>
    </source>
</evidence>
<keyword evidence="11" id="KW-1185">Reference proteome</keyword>
<dbReference type="InterPro" id="IPR036955">
    <property type="entry name" value="AP2/ERF_dom_sf"/>
</dbReference>
<comment type="similarity">
    <text evidence="7">Belongs to the AP2/ERF transcription factor family. ERF subfamily.</text>
</comment>
<name>A0ABR2TGR8_9ROSI</name>
<keyword evidence="2" id="KW-0805">Transcription regulation</keyword>
<dbReference type="InterPro" id="IPR001471">
    <property type="entry name" value="AP2/ERF_dom"/>
</dbReference>
<evidence type="ECO:0000256" key="7">
    <source>
        <dbReference type="ARBA" id="ARBA00024343"/>
    </source>
</evidence>
<evidence type="ECO:0000256" key="5">
    <source>
        <dbReference type="ARBA" id="ARBA00023163"/>
    </source>
</evidence>
<dbReference type="Pfam" id="PF00847">
    <property type="entry name" value="AP2"/>
    <property type="match status" value="1"/>
</dbReference>
<evidence type="ECO:0000259" key="9">
    <source>
        <dbReference type="PROSITE" id="PS51032"/>
    </source>
</evidence>
<keyword evidence="3" id="KW-0238">DNA-binding</keyword>
<evidence type="ECO:0000256" key="4">
    <source>
        <dbReference type="ARBA" id="ARBA00023159"/>
    </source>
</evidence>
<dbReference type="InterPro" id="IPR016177">
    <property type="entry name" value="DNA-bd_dom_sf"/>
</dbReference>
<dbReference type="Proteomes" id="UP001396334">
    <property type="component" value="Unassembled WGS sequence"/>
</dbReference>
<dbReference type="CDD" id="cd00018">
    <property type="entry name" value="AP2"/>
    <property type="match status" value="1"/>
</dbReference>
<feature type="compositionally biased region" description="Polar residues" evidence="8">
    <location>
        <begin position="67"/>
        <end position="76"/>
    </location>
</feature>
<evidence type="ECO:0000256" key="2">
    <source>
        <dbReference type="ARBA" id="ARBA00023015"/>
    </source>
</evidence>
<feature type="region of interest" description="Disordered" evidence="8">
    <location>
        <begin position="220"/>
        <end position="246"/>
    </location>
</feature>
<evidence type="ECO:0000256" key="1">
    <source>
        <dbReference type="ARBA" id="ARBA00004123"/>
    </source>
</evidence>
<comment type="subcellular location">
    <subcellularLocation>
        <location evidence="1">Nucleus</location>
    </subcellularLocation>
</comment>
<gene>
    <name evidence="10" type="ORF">V6N11_078680</name>
</gene>
<organism evidence="10 11">
    <name type="scientific">Hibiscus sabdariffa</name>
    <name type="common">roselle</name>
    <dbReference type="NCBI Taxonomy" id="183260"/>
    <lineage>
        <taxon>Eukaryota</taxon>
        <taxon>Viridiplantae</taxon>
        <taxon>Streptophyta</taxon>
        <taxon>Embryophyta</taxon>
        <taxon>Tracheophyta</taxon>
        <taxon>Spermatophyta</taxon>
        <taxon>Magnoliopsida</taxon>
        <taxon>eudicotyledons</taxon>
        <taxon>Gunneridae</taxon>
        <taxon>Pentapetalae</taxon>
        <taxon>rosids</taxon>
        <taxon>malvids</taxon>
        <taxon>Malvales</taxon>
        <taxon>Malvaceae</taxon>
        <taxon>Malvoideae</taxon>
        <taxon>Hibiscus</taxon>
    </lineage>
</organism>
<comment type="caution">
    <text evidence="10">The sequence shown here is derived from an EMBL/GenBank/DDBJ whole genome shotgun (WGS) entry which is preliminary data.</text>
</comment>
<feature type="domain" description="AP2/ERF" evidence="9">
    <location>
        <begin position="78"/>
        <end position="134"/>
    </location>
</feature>
<dbReference type="PANTHER" id="PTHR31839">
    <property type="entry name" value="DEHYDRATION-RESPONSIVE ELEMENT-BINDING PROTEIN 1D"/>
    <property type="match status" value="1"/>
</dbReference>
<dbReference type="InterPro" id="IPR045277">
    <property type="entry name" value="DRE1A-I"/>
</dbReference>
<keyword evidence="6" id="KW-0539">Nucleus</keyword>
<evidence type="ECO:0000256" key="8">
    <source>
        <dbReference type="SAM" id="MobiDB-lite"/>
    </source>
</evidence>
<dbReference type="Gene3D" id="3.30.730.10">
    <property type="entry name" value="AP2/ERF domain"/>
    <property type="match status" value="1"/>
</dbReference>
<accession>A0ABR2TGR8</accession>
<feature type="region of interest" description="Disordered" evidence="8">
    <location>
        <begin position="165"/>
        <end position="194"/>
    </location>
</feature>